<dbReference type="GO" id="GO:0030897">
    <property type="term" value="C:HOPS complex"/>
    <property type="evidence" value="ECO:0007669"/>
    <property type="project" value="TreeGrafter"/>
</dbReference>
<feature type="region of interest" description="Disordered" evidence="2">
    <location>
        <begin position="1"/>
        <end position="33"/>
    </location>
</feature>
<evidence type="ECO:0000256" key="2">
    <source>
        <dbReference type="SAM" id="MobiDB-lite"/>
    </source>
</evidence>
<dbReference type="Proteomes" id="UP000054144">
    <property type="component" value="Unassembled WGS sequence"/>
</dbReference>
<evidence type="ECO:0000256" key="1">
    <source>
        <dbReference type="ARBA" id="ARBA00009422"/>
    </source>
</evidence>
<sequence length="1314" mass="145889">MSPAPSHFSSISHVPSSNAAESSANSRPRTPSPDCDVFRWTQLSNIGLHIYSRPPSKAVTVLGSMNFGNPTVLAANGLICVGSDTGLISVFDFRQTLKCICWDESIQKEVGPVTALALSHDHTYVASGHATGYIQLYDLKNPRATARVVPPATFAAVSSGRKEGHLRGSRITSIAFIAGRHTALVSADEHGLSFFHSLGKVLFVEAPDVLRILGKYPDSTIGDVDAKSPPASAVLTTGAQGTQIPPQVRRRKVRYTVLAMAPLPLGTMLHPTDAYHVIALLTPTKLVVVGLKPTPRTWLRAAREPDEGGAKSRWRGCLAWFPSTESRSTPVLAYTWGNALHLLRRRDMEVGRILFEDAGKWTAAGDILAIQWLNANQILVLCASRLVVYDTHITNVVERVSFESSALCSIAMKNATGGPISHVSTGRDRLQVGTLLTWADRILTFVEKGDFLSAIELVRSYYVGTAPGNRNGLPEDPTSRREVVGQKMRELMTASAHYAFSEDRMTDGTHDAPDGHGVDRTSLFEELVSTCARACVALDDFDFLFEDLFQYYDDAHITRIFLEQLEPFVLNNDIRYVPPRITQRLVALYEEDGRPDHVERIIWHLEPECLDINQAIHLCQRFLLYDAMIYVYTRALRDYVSPIVQLLNLIRRVQQHRRAVQSGREVWDSELESTILNAYKVYPYLANVLSGLSYPSEEPMGEDEANRARADVYSFIFFGRSSVWPPGEGGTLVLTADEEGGVEPAYPYARQLLRFDAESFLHSLDIAFEDFFLTGENQAISRLVIVKILIEILSSGQLDPADVTFVNIFIARNVPKYPQSLRMASSTLHNILVGLAEDPNPSTREDRQLAAEYLLSVYNPHDSEEIAGLFEHAGFYRILRAWHRRERRWAPLISTSLNDPSVVSTEVFRNVDEVLGLAMRANKGTLPSEVESCISSNLPQLLQTDLVLSAALLDRHIPSLHDQAIGQLGDSDADKFTYLSHLLASPRPDEEEFNQVISVVRPSDHVPPHLRQMYIALACRFSPRNVIPSLEFLPKDFLDWDQVIAACEENEVYDAALWVLNVQGRPEEALVRSDTFEKRLTRDVVTILSSTSPGGKRVSRLTHLVEMLTSLGRMGVSICLEQSNKPAEVPLEDVWFRLLSSQISCVQMVSSCAVAATDQTASEELLDALQEETLSTLRTIVQDTFASLVSITSTRTVSFPRLFTRLVDAATNAAPRSHYDEFRAVLTGMLESYRSDGDMLAISKRLQDRDLYVTLLEQVRARARGWKASRGICAHCRKPLENLGQVGRVPEGGATLAQIVVSRTGIVHHANCAA</sequence>
<dbReference type="Gene3D" id="2.130.10.10">
    <property type="entry name" value="YVTN repeat-like/Quinoprotein amine dehydrogenase"/>
    <property type="match status" value="1"/>
</dbReference>
<dbReference type="GO" id="GO:0005770">
    <property type="term" value="C:late endosome"/>
    <property type="evidence" value="ECO:0007669"/>
    <property type="project" value="TreeGrafter"/>
</dbReference>
<comment type="similarity">
    <text evidence="1">Belongs to the VPS8 family.</text>
</comment>
<dbReference type="GO" id="GO:0006623">
    <property type="term" value="P:protein targeting to vacuole"/>
    <property type="evidence" value="ECO:0007669"/>
    <property type="project" value="InterPro"/>
</dbReference>
<keyword evidence="6" id="KW-1185">Reference proteome</keyword>
<dbReference type="Pfam" id="PF25066">
    <property type="entry name" value="TPR_VPS8_2"/>
    <property type="match status" value="1"/>
</dbReference>
<evidence type="ECO:0000259" key="4">
    <source>
        <dbReference type="Pfam" id="PF25066"/>
    </source>
</evidence>
<reference evidence="5 6" key="1">
    <citation type="journal article" date="2015" name="Fungal Genet. Biol.">
        <title>Evolution of novel wood decay mechanisms in Agaricales revealed by the genome sequences of Fistulina hepatica and Cylindrobasidium torrendii.</title>
        <authorList>
            <person name="Floudas D."/>
            <person name="Held B.W."/>
            <person name="Riley R."/>
            <person name="Nagy L.G."/>
            <person name="Koehler G."/>
            <person name="Ransdell A.S."/>
            <person name="Younus H."/>
            <person name="Chow J."/>
            <person name="Chiniquy J."/>
            <person name="Lipzen A."/>
            <person name="Tritt A."/>
            <person name="Sun H."/>
            <person name="Haridas S."/>
            <person name="LaButti K."/>
            <person name="Ohm R.A."/>
            <person name="Kues U."/>
            <person name="Blanchette R.A."/>
            <person name="Grigoriev I.V."/>
            <person name="Minto R.E."/>
            <person name="Hibbett D.S."/>
        </authorList>
    </citation>
    <scope>NUCLEOTIDE SEQUENCE [LARGE SCALE GENOMIC DNA]</scope>
    <source>
        <strain evidence="5 6">ATCC 64428</strain>
    </source>
</reference>
<dbReference type="Pfam" id="PF12816">
    <property type="entry name" value="TPR_Vps8"/>
    <property type="match status" value="1"/>
</dbReference>
<dbReference type="EMBL" id="KN881581">
    <property type="protein sequence ID" value="KIY53943.1"/>
    <property type="molecule type" value="Genomic_DNA"/>
</dbReference>
<feature type="domain" description="Vacuolar protein sorting-associated protein 8 central" evidence="3">
    <location>
        <begin position="560"/>
        <end position="768"/>
    </location>
</feature>
<dbReference type="SUPFAM" id="SSF50978">
    <property type="entry name" value="WD40 repeat-like"/>
    <property type="match status" value="1"/>
</dbReference>
<dbReference type="InterPro" id="IPR015943">
    <property type="entry name" value="WD40/YVTN_repeat-like_dom_sf"/>
</dbReference>
<dbReference type="InterPro" id="IPR025941">
    <property type="entry name" value="Vps8_central_dom"/>
</dbReference>
<evidence type="ECO:0000313" key="5">
    <source>
        <dbReference type="EMBL" id="KIY53943.1"/>
    </source>
</evidence>
<evidence type="ECO:0000313" key="6">
    <source>
        <dbReference type="Proteomes" id="UP000054144"/>
    </source>
</evidence>
<organism evidence="5 6">
    <name type="scientific">Fistulina hepatica ATCC 64428</name>
    <dbReference type="NCBI Taxonomy" id="1128425"/>
    <lineage>
        <taxon>Eukaryota</taxon>
        <taxon>Fungi</taxon>
        <taxon>Dikarya</taxon>
        <taxon>Basidiomycota</taxon>
        <taxon>Agaricomycotina</taxon>
        <taxon>Agaricomycetes</taxon>
        <taxon>Agaricomycetidae</taxon>
        <taxon>Agaricales</taxon>
        <taxon>Fistulinaceae</taxon>
        <taxon>Fistulina</taxon>
    </lineage>
</organism>
<name>A0A0D7AT06_9AGAR</name>
<feature type="domain" description="VPS8-like TPR-like repeats" evidence="4">
    <location>
        <begin position="1102"/>
        <end position="1262"/>
    </location>
</feature>
<dbReference type="Pfam" id="PF23410">
    <property type="entry name" value="Beta-prop_VPS8"/>
    <property type="match status" value="1"/>
</dbReference>
<feature type="compositionally biased region" description="Low complexity" evidence="2">
    <location>
        <begin position="1"/>
        <end position="26"/>
    </location>
</feature>
<proteinExistence type="inferred from homology"/>
<dbReference type="PANTHER" id="PTHR12616">
    <property type="entry name" value="VACUOLAR PROTEIN SORTING VPS41"/>
    <property type="match status" value="1"/>
</dbReference>
<dbReference type="InterPro" id="IPR036322">
    <property type="entry name" value="WD40_repeat_dom_sf"/>
</dbReference>
<dbReference type="GO" id="GO:0034058">
    <property type="term" value="P:endosomal vesicle fusion"/>
    <property type="evidence" value="ECO:0007669"/>
    <property type="project" value="TreeGrafter"/>
</dbReference>
<protein>
    <submittedName>
        <fullName evidence="5">Uncharacterized protein</fullName>
    </submittedName>
</protein>
<dbReference type="PANTHER" id="PTHR12616:SF8">
    <property type="entry name" value="VACUOLAR PROTEIN SORTING-ASSOCIATED PROTEIN 8 HOMOLOG"/>
    <property type="match status" value="1"/>
</dbReference>
<dbReference type="InterPro" id="IPR045111">
    <property type="entry name" value="Vps41/Vps8"/>
</dbReference>
<evidence type="ECO:0000259" key="3">
    <source>
        <dbReference type="Pfam" id="PF12816"/>
    </source>
</evidence>
<dbReference type="OrthoDB" id="289913at2759"/>
<accession>A0A0D7AT06</accession>
<gene>
    <name evidence="5" type="ORF">FISHEDRAFT_32215</name>
</gene>
<dbReference type="InterPro" id="IPR059070">
    <property type="entry name" value="TPR_VPS8_2"/>
</dbReference>